<evidence type="ECO:0000256" key="2">
    <source>
        <dbReference type="ARBA" id="ARBA00022475"/>
    </source>
</evidence>
<evidence type="ECO:0000256" key="7">
    <source>
        <dbReference type="SAM" id="Phobius"/>
    </source>
</evidence>
<dbReference type="RefSeq" id="WP_094449487.1">
    <property type="nucleotide sequence ID" value="NZ_NMVI01000003.1"/>
</dbReference>
<dbReference type="AlphaFoldDB" id="A0A255EGP8"/>
<evidence type="ECO:0000313" key="9">
    <source>
        <dbReference type="EMBL" id="OYN90714.1"/>
    </source>
</evidence>
<dbReference type="Proteomes" id="UP000216533">
    <property type="component" value="Unassembled WGS sequence"/>
</dbReference>
<dbReference type="EMBL" id="NMVI01000003">
    <property type="protein sequence ID" value="OYN90714.1"/>
    <property type="molecule type" value="Genomic_DNA"/>
</dbReference>
<proteinExistence type="predicted"/>
<keyword evidence="5 7" id="KW-0472">Membrane</keyword>
<accession>A0A255EGP8</accession>
<organism evidence="9 10">
    <name type="scientific">Parenemella sanctibonifatiensis</name>
    <dbReference type="NCBI Taxonomy" id="2016505"/>
    <lineage>
        <taxon>Bacteria</taxon>
        <taxon>Bacillati</taxon>
        <taxon>Actinomycetota</taxon>
        <taxon>Actinomycetes</taxon>
        <taxon>Propionibacteriales</taxon>
        <taxon>Propionibacteriaceae</taxon>
        <taxon>Parenemella</taxon>
    </lineage>
</organism>
<feature type="transmembrane region" description="Helical" evidence="7">
    <location>
        <begin position="115"/>
        <end position="134"/>
    </location>
</feature>
<dbReference type="GO" id="GO:0005886">
    <property type="term" value="C:plasma membrane"/>
    <property type="evidence" value="ECO:0007669"/>
    <property type="project" value="UniProtKB-SubCell"/>
</dbReference>
<gene>
    <name evidence="9" type="ORF">CGZ92_00775</name>
</gene>
<evidence type="ECO:0000256" key="6">
    <source>
        <dbReference type="SAM" id="MobiDB-lite"/>
    </source>
</evidence>
<keyword evidence="2" id="KW-1003">Cell membrane</keyword>
<evidence type="ECO:0000256" key="1">
    <source>
        <dbReference type="ARBA" id="ARBA00004651"/>
    </source>
</evidence>
<comment type="caution">
    <text evidence="9">The sequence shown here is derived from an EMBL/GenBank/DDBJ whole genome shotgun (WGS) entry which is preliminary data.</text>
</comment>
<feature type="compositionally biased region" description="Basic and acidic residues" evidence="6">
    <location>
        <begin position="1"/>
        <end position="11"/>
    </location>
</feature>
<feature type="domain" description="DUF3817" evidence="8">
    <location>
        <begin position="53"/>
        <end position="139"/>
    </location>
</feature>
<dbReference type="Pfam" id="PF12823">
    <property type="entry name" value="DUF3817"/>
    <property type="match status" value="1"/>
</dbReference>
<feature type="transmembrane region" description="Helical" evidence="7">
    <location>
        <begin position="84"/>
        <end position="103"/>
    </location>
</feature>
<feature type="transmembrane region" description="Helical" evidence="7">
    <location>
        <begin position="57"/>
        <end position="78"/>
    </location>
</feature>
<reference evidence="9 10" key="1">
    <citation type="submission" date="2017-07" db="EMBL/GenBank/DDBJ databases">
        <title>Draft whole genome sequences of clinical Proprionibacteriaceae strains.</title>
        <authorList>
            <person name="Bernier A.-M."/>
            <person name="Bernard K."/>
            <person name="Domingo M.-C."/>
        </authorList>
    </citation>
    <scope>NUCLEOTIDE SEQUENCE [LARGE SCALE GENOMIC DNA]</scope>
    <source>
        <strain evidence="9 10">NML 160184</strain>
    </source>
</reference>
<feature type="region of interest" description="Disordered" evidence="6">
    <location>
        <begin position="1"/>
        <end position="42"/>
    </location>
</feature>
<name>A0A255EGP8_9ACTN</name>
<dbReference type="PANTHER" id="PTHR40077:SF2">
    <property type="entry name" value="MEMBRANE PROTEIN"/>
    <property type="match status" value="1"/>
</dbReference>
<evidence type="ECO:0000256" key="5">
    <source>
        <dbReference type="ARBA" id="ARBA00023136"/>
    </source>
</evidence>
<evidence type="ECO:0000259" key="8">
    <source>
        <dbReference type="Pfam" id="PF12823"/>
    </source>
</evidence>
<keyword evidence="3 7" id="KW-0812">Transmembrane</keyword>
<sequence>MTNPADADRPVSPDVPLDEAATPTADPEASGAESEAYSAPIPEDDHGIPGALLRYRIMAWIVGTLLVVLVCVGMPLKYLTDNDIVVRATGVPHGWLYVILLLTAWDLGRRVAWTWTRLILIGLAGTVPFLSFVAEHFANKDVKTRFADLFKR</sequence>
<evidence type="ECO:0000313" key="10">
    <source>
        <dbReference type="Proteomes" id="UP000216533"/>
    </source>
</evidence>
<comment type="subcellular location">
    <subcellularLocation>
        <location evidence="1">Cell membrane</location>
        <topology evidence="1">Multi-pass membrane protein</topology>
    </subcellularLocation>
</comment>
<feature type="compositionally biased region" description="Low complexity" evidence="6">
    <location>
        <begin position="28"/>
        <end position="39"/>
    </location>
</feature>
<dbReference type="NCBIfam" id="TIGR03954">
    <property type="entry name" value="integ_memb_HG"/>
    <property type="match status" value="1"/>
</dbReference>
<evidence type="ECO:0000256" key="4">
    <source>
        <dbReference type="ARBA" id="ARBA00022989"/>
    </source>
</evidence>
<dbReference type="InterPro" id="IPR023845">
    <property type="entry name" value="DUF3817_TM"/>
</dbReference>
<keyword evidence="4 7" id="KW-1133">Transmembrane helix</keyword>
<evidence type="ECO:0000256" key="3">
    <source>
        <dbReference type="ARBA" id="ARBA00022692"/>
    </source>
</evidence>
<protein>
    <recommendedName>
        <fullName evidence="8">DUF3817 domain-containing protein</fullName>
    </recommendedName>
</protein>
<dbReference type="PANTHER" id="PTHR40077">
    <property type="entry name" value="MEMBRANE PROTEIN-RELATED"/>
    <property type="match status" value="1"/>
</dbReference>